<dbReference type="PANTHER" id="PTHR15615">
    <property type="match status" value="1"/>
</dbReference>
<dbReference type="GO" id="GO:0019901">
    <property type="term" value="F:protein kinase binding"/>
    <property type="evidence" value="ECO:0007669"/>
    <property type="project" value="InterPro"/>
</dbReference>
<organism evidence="2 3">
    <name type="scientific">Scytalidium lignicola</name>
    <name type="common">Hyphomycete</name>
    <dbReference type="NCBI Taxonomy" id="5539"/>
    <lineage>
        <taxon>Eukaryota</taxon>
        <taxon>Fungi</taxon>
        <taxon>Dikarya</taxon>
        <taxon>Ascomycota</taxon>
        <taxon>Pezizomycotina</taxon>
        <taxon>Leotiomycetes</taxon>
        <taxon>Leotiomycetes incertae sedis</taxon>
        <taxon>Scytalidium</taxon>
    </lineage>
</organism>
<dbReference type="Gene3D" id="1.10.472.10">
    <property type="entry name" value="Cyclin-like"/>
    <property type="match status" value="1"/>
</dbReference>
<protein>
    <recommendedName>
        <fullName evidence="4">Cyclin-domain-containing protein</fullName>
    </recommendedName>
</protein>
<gene>
    <name evidence="2" type="ORF">B7463_g5115</name>
</gene>
<dbReference type="GO" id="GO:0005634">
    <property type="term" value="C:nucleus"/>
    <property type="evidence" value="ECO:0007669"/>
    <property type="project" value="TreeGrafter"/>
</dbReference>
<dbReference type="InterPro" id="IPR013922">
    <property type="entry name" value="Cyclin_PHO80-like"/>
</dbReference>
<dbReference type="AlphaFoldDB" id="A0A3E2HCS4"/>
<evidence type="ECO:0000256" key="1">
    <source>
        <dbReference type="SAM" id="MobiDB-lite"/>
    </source>
</evidence>
<feature type="region of interest" description="Disordered" evidence="1">
    <location>
        <begin position="1"/>
        <end position="125"/>
    </location>
</feature>
<sequence length="444" mass="49208">MIAGSDYQRSSAESQYRHRSRSRPGHPSSPRTHRTPVADTPPSTAGRDADGSTKHEPYQHIKADTPSTSSSSNPSPDSHTRHQNTTQSPAQEPFQTTPDQTSTESRPPNPSSSTSSSIPRSVKSFDDVKGYGGTTIKVRDLAHIQSFATEEFLSRRGQAGRRRAPDDPTLKYEISGMPITDIIEMVAGLLTKITTTNDRQHENLHRPVSSAGESSANMPGLSSSVLAFHGKNVPSITILSYLSRIHKYCPTTYEVFLSLLVYFDRMTERVNAGPLQMLQRDSMDMDDSRPSTSYSAEGSDLADSPTSRSAPESHSDLERAQYPHNNPHEHSLAQFPLSYFFVVDSFNIHRLVIAGVTCASKFFSDVFYTNSRYAKVGGLPLAELNHLELQFLLLNDFRLSVPVEELEAYGTMLVEFYAREVINQRQNAAIPSDMAYSDEPTMSP</sequence>
<name>A0A3E2HCS4_SCYLI</name>
<dbReference type="PANTHER" id="PTHR15615:SF94">
    <property type="entry name" value="PHO85 CYCLIN-6-RELATED"/>
    <property type="match status" value="1"/>
</dbReference>
<dbReference type="Pfam" id="PF08613">
    <property type="entry name" value="Cyclin"/>
    <property type="match status" value="2"/>
</dbReference>
<dbReference type="OMA" id="NDRQHDH"/>
<comment type="caution">
    <text evidence="2">The sequence shown here is derived from an EMBL/GenBank/DDBJ whole genome shotgun (WGS) entry which is preliminary data.</text>
</comment>
<feature type="region of interest" description="Disordered" evidence="1">
    <location>
        <begin position="277"/>
        <end position="325"/>
    </location>
</feature>
<dbReference type="OrthoDB" id="1060854at2759"/>
<proteinExistence type="predicted"/>
<feature type="compositionally biased region" description="Basic and acidic residues" evidence="1">
    <location>
        <begin position="311"/>
        <end position="325"/>
    </location>
</feature>
<dbReference type="GO" id="GO:0016538">
    <property type="term" value="F:cyclin-dependent protein serine/threonine kinase regulator activity"/>
    <property type="evidence" value="ECO:0007669"/>
    <property type="project" value="TreeGrafter"/>
</dbReference>
<feature type="non-terminal residue" evidence="2">
    <location>
        <position position="1"/>
    </location>
</feature>
<dbReference type="CDD" id="cd20558">
    <property type="entry name" value="CYCLIN_ScPCL7-like"/>
    <property type="match status" value="1"/>
</dbReference>
<keyword evidence="3" id="KW-1185">Reference proteome</keyword>
<feature type="non-terminal residue" evidence="2">
    <location>
        <position position="444"/>
    </location>
</feature>
<evidence type="ECO:0000313" key="2">
    <source>
        <dbReference type="EMBL" id="RFU31229.1"/>
    </source>
</evidence>
<evidence type="ECO:0008006" key="4">
    <source>
        <dbReference type="Google" id="ProtNLM"/>
    </source>
</evidence>
<feature type="compositionally biased region" description="Polar residues" evidence="1">
    <location>
        <begin position="83"/>
        <end position="100"/>
    </location>
</feature>
<feature type="compositionally biased region" description="Low complexity" evidence="1">
    <location>
        <begin position="101"/>
        <end position="121"/>
    </location>
</feature>
<dbReference type="Proteomes" id="UP000258309">
    <property type="component" value="Unassembled WGS sequence"/>
</dbReference>
<dbReference type="GO" id="GO:0000307">
    <property type="term" value="C:cyclin-dependent protein kinase holoenzyme complex"/>
    <property type="evidence" value="ECO:0007669"/>
    <property type="project" value="TreeGrafter"/>
</dbReference>
<evidence type="ECO:0000313" key="3">
    <source>
        <dbReference type="Proteomes" id="UP000258309"/>
    </source>
</evidence>
<feature type="compositionally biased region" description="Basic and acidic residues" evidence="1">
    <location>
        <begin position="47"/>
        <end position="63"/>
    </location>
</feature>
<dbReference type="STRING" id="5539.A0A3E2HCS4"/>
<accession>A0A3E2HCS4</accession>
<feature type="compositionally biased region" description="Low complexity" evidence="1">
    <location>
        <begin position="64"/>
        <end position="77"/>
    </location>
</feature>
<reference evidence="2 3" key="1">
    <citation type="submission" date="2018-05" db="EMBL/GenBank/DDBJ databases">
        <title>Draft genome sequence of Scytalidium lignicola DSM 105466, a ubiquitous saprotrophic fungus.</title>
        <authorList>
            <person name="Buettner E."/>
            <person name="Gebauer A.M."/>
            <person name="Hofrichter M."/>
            <person name="Liers C."/>
            <person name="Kellner H."/>
        </authorList>
    </citation>
    <scope>NUCLEOTIDE SEQUENCE [LARGE SCALE GENOMIC DNA]</scope>
    <source>
        <strain evidence="2 3">DSM 105466</strain>
    </source>
</reference>
<dbReference type="EMBL" id="NCSJ02000080">
    <property type="protein sequence ID" value="RFU31229.1"/>
    <property type="molecule type" value="Genomic_DNA"/>
</dbReference>